<dbReference type="STRING" id="634994.GCWU000323_00801"/>
<comment type="caution">
    <text evidence="1">The sequence shown here is derived from an EMBL/GenBank/DDBJ whole genome shotgun (WGS) entry which is preliminary data.</text>
</comment>
<organism evidence="1 2">
    <name type="scientific">Leptotrichia hofstadii F0254</name>
    <dbReference type="NCBI Taxonomy" id="634994"/>
    <lineage>
        <taxon>Bacteria</taxon>
        <taxon>Fusobacteriati</taxon>
        <taxon>Fusobacteriota</taxon>
        <taxon>Fusobacteriia</taxon>
        <taxon>Fusobacteriales</taxon>
        <taxon>Leptotrichiaceae</taxon>
        <taxon>Leptotrichia</taxon>
    </lineage>
</organism>
<proteinExistence type="predicted"/>
<accession>C9MW80</accession>
<dbReference type="eggNOG" id="ENOG5033AP1">
    <property type="taxonomic scope" value="Bacteria"/>
</dbReference>
<dbReference type="EMBL" id="ACVB02000008">
    <property type="protein sequence ID" value="EEX74746.1"/>
    <property type="molecule type" value="Genomic_DNA"/>
</dbReference>
<gene>
    <name evidence="1" type="ORF">GCWU000323_00801</name>
</gene>
<dbReference type="HOGENOM" id="CLU_558716_0_0_0"/>
<dbReference type="AlphaFoldDB" id="C9MW80"/>
<reference evidence="1 2" key="1">
    <citation type="submission" date="2009-09" db="EMBL/GenBank/DDBJ databases">
        <authorList>
            <person name="Weinstock G."/>
            <person name="Sodergren E."/>
            <person name="Clifton S."/>
            <person name="Fulton L."/>
            <person name="Fulton B."/>
            <person name="Courtney L."/>
            <person name="Fronick C."/>
            <person name="Harrison M."/>
            <person name="Strong C."/>
            <person name="Farmer C."/>
            <person name="Delahaunty K."/>
            <person name="Markovic C."/>
            <person name="Hall O."/>
            <person name="Minx P."/>
            <person name="Tomlinson C."/>
            <person name="Mitreva M."/>
            <person name="Nelson J."/>
            <person name="Hou S."/>
            <person name="Wollam A."/>
            <person name="Pepin K.H."/>
            <person name="Johnson M."/>
            <person name="Bhonagiri V."/>
            <person name="Nash W.E."/>
            <person name="Warren W."/>
            <person name="Chinwalla A."/>
            <person name="Mardis E.R."/>
            <person name="Wilson R.K."/>
        </authorList>
    </citation>
    <scope>NUCLEOTIDE SEQUENCE [LARGE SCALE GENOMIC DNA]</scope>
    <source>
        <strain evidence="1 2">F0254</strain>
    </source>
</reference>
<dbReference type="RefSeq" id="WP_006804138.1">
    <property type="nucleotide sequence ID" value="NZ_GG700632.1"/>
</dbReference>
<sequence length="490" mass="58343">MINSTTKKEFLKSELEYIKWKKENMKKIEIEYITWEKYEDIPQFVKKDIIENQNSYDIVTPFKENGKDWLFEYLYKYQPRTGKILKESGDLFAGVELDEGEIGNTFLGIECNGKLIEIERDFYGNNLCDNDEENKIIREISRFNYLPEEIKKSYFYKFSGFGVNNGIGYVLPCNSWDSFDGYMDSYKIPKGKQKKWYKWMEQFMPKFDLKSLGGTCTDFMSFLDTRYEGNENKIETTLFVKTHLKDGIVYAIQNGDIENMKILSNPVEAIDRYCEYVLTMHKTDFDFTPYFEALEKLDGKGATNISMEEEDLYMVEIRVAYIKGKYICNKEKELKWYEQMKWYLDFHSFENNYVKLRTDNGWLNQDNSLKYLDASTDKRIKEMIEKNEVEEIQIFSILDRGKPTGESDAVVFITFNKKEGLTTFHVWDDYTEETDMNEKINEMKLLIEPEIEEIFDWKCKNKFPYDYVKFGKKGLISEAKIDRIYKKTTK</sequence>
<protein>
    <submittedName>
        <fullName evidence="1">Uncharacterized protein</fullName>
    </submittedName>
</protein>
<dbReference type="Proteomes" id="UP000006233">
    <property type="component" value="Unassembled WGS sequence"/>
</dbReference>
<evidence type="ECO:0000313" key="1">
    <source>
        <dbReference type="EMBL" id="EEX74746.1"/>
    </source>
</evidence>
<evidence type="ECO:0000313" key="2">
    <source>
        <dbReference type="Proteomes" id="UP000006233"/>
    </source>
</evidence>
<name>C9MW80_9FUSO</name>